<proteinExistence type="predicted"/>
<dbReference type="Proteomes" id="UP000053593">
    <property type="component" value="Unassembled WGS sequence"/>
</dbReference>
<reference evidence="1 2" key="1">
    <citation type="submission" date="2014-04" db="EMBL/GenBank/DDBJ databases">
        <title>Evolutionary Origins and Diversification of the Mycorrhizal Mutualists.</title>
        <authorList>
            <consortium name="DOE Joint Genome Institute"/>
            <consortium name="Mycorrhizal Genomics Consortium"/>
            <person name="Kohler A."/>
            <person name="Kuo A."/>
            <person name="Nagy L.G."/>
            <person name="Floudas D."/>
            <person name="Copeland A."/>
            <person name="Barry K.W."/>
            <person name="Cichocki N."/>
            <person name="Veneault-Fourrey C."/>
            <person name="LaButti K."/>
            <person name="Lindquist E.A."/>
            <person name="Lipzen A."/>
            <person name="Lundell T."/>
            <person name="Morin E."/>
            <person name="Murat C."/>
            <person name="Riley R."/>
            <person name="Ohm R."/>
            <person name="Sun H."/>
            <person name="Tunlid A."/>
            <person name="Henrissat B."/>
            <person name="Grigoriev I.V."/>
            <person name="Hibbett D.S."/>
            <person name="Martin F."/>
        </authorList>
    </citation>
    <scope>NUCLEOTIDE SEQUENCE [LARGE SCALE GENOMIC DNA]</scope>
    <source>
        <strain evidence="1 2">FD-317 M1</strain>
    </source>
</reference>
<gene>
    <name evidence="1" type="ORF">GYMLUDRAFT_249010</name>
</gene>
<protein>
    <submittedName>
        <fullName evidence="1">Unplaced genomic scaffold GYMLUscaffold_62, whole genome shotgun sequence</fullName>
    </submittedName>
</protein>
<dbReference type="HOGENOM" id="CLU_983714_0_0_1"/>
<dbReference type="SUPFAM" id="SSF53098">
    <property type="entry name" value="Ribonuclease H-like"/>
    <property type="match status" value="1"/>
</dbReference>
<sequence length="283" mass="31991">MGTDALQKHLSRDHLKEWIESCNLLGIPLTSEMGKAVLHEYESCFRSGSVPFGAAASQAGDANLPFTKDHFVDALMIWIVADDQGSSLQLEHFRGCAQQVLRKDLSLMLDVEIQWSSTYAMVDHALQLHLAISQFFTSDDFRDLAWNYLLSDGDWDLLKEMKLALEVPHMFRQRLLAEKTPTLCDAIPAFEAMFGKWSQSCLAHPIIDSAIYTLAMAVNPRMKLDFYQLWQKEEYDEAKELFVEAIQKYIGPGDSSPSDEENEEHETMVSWADCILEGSSAVS</sequence>
<name>A0A0D0CAF6_9AGAR</name>
<dbReference type="InterPro" id="IPR012337">
    <property type="entry name" value="RNaseH-like_sf"/>
</dbReference>
<accession>A0A0D0CAF6</accession>
<organism evidence="1 2">
    <name type="scientific">Collybiopsis luxurians FD-317 M1</name>
    <dbReference type="NCBI Taxonomy" id="944289"/>
    <lineage>
        <taxon>Eukaryota</taxon>
        <taxon>Fungi</taxon>
        <taxon>Dikarya</taxon>
        <taxon>Basidiomycota</taxon>
        <taxon>Agaricomycotina</taxon>
        <taxon>Agaricomycetes</taxon>
        <taxon>Agaricomycetidae</taxon>
        <taxon>Agaricales</taxon>
        <taxon>Marasmiineae</taxon>
        <taxon>Omphalotaceae</taxon>
        <taxon>Collybiopsis</taxon>
        <taxon>Collybiopsis luxurians</taxon>
    </lineage>
</organism>
<keyword evidence="2" id="KW-1185">Reference proteome</keyword>
<evidence type="ECO:0000313" key="2">
    <source>
        <dbReference type="Proteomes" id="UP000053593"/>
    </source>
</evidence>
<dbReference type="OrthoDB" id="3172935at2759"/>
<dbReference type="AlphaFoldDB" id="A0A0D0CAF6"/>
<dbReference type="EMBL" id="KN834810">
    <property type="protein sequence ID" value="KIK54987.1"/>
    <property type="molecule type" value="Genomic_DNA"/>
</dbReference>
<evidence type="ECO:0000313" key="1">
    <source>
        <dbReference type="EMBL" id="KIK54987.1"/>
    </source>
</evidence>